<organism evidence="1 2">
    <name type="scientific">Pseudomonas aeruginosa</name>
    <dbReference type="NCBI Taxonomy" id="287"/>
    <lineage>
        <taxon>Bacteria</taxon>
        <taxon>Pseudomonadati</taxon>
        <taxon>Pseudomonadota</taxon>
        <taxon>Gammaproteobacteria</taxon>
        <taxon>Pseudomonadales</taxon>
        <taxon>Pseudomonadaceae</taxon>
        <taxon>Pseudomonas</taxon>
    </lineage>
</organism>
<name>A0A241XRU7_PSEAI</name>
<evidence type="ECO:0000313" key="1">
    <source>
        <dbReference type="EMBL" id="OTI63137.1"/>
    </source>
</evidence>
<dbReference type="AlphaFoldDB" id="A0A241XRU7"/>
<gene>
    <name evidence="1" type="ORF">CAZ10_09890</name>
</gene>
<reference evidence="1 2" key="1">
    <citation type="submission" date="2017-05" db="EMBL/GenBank/DDBJ databases">
        <authorList>
            <person name="Song R."/>
            <person name="Chenine A.L."/>
            <person name="Ruprecht R.M."/>
        </authorList>
    </citation>
    <scope>NUCLEOTIDE SEQUENCE [LARGE SCALE GENOMIC DNA]</scope>
    <source>
        <strain evidence="1 2">S567_C10_BS</strain>
    </source>
</reference>
<dbReference type="EMBL" id="NFFZ01000004">
    <property type="protein sequence ID" value="OTI63137.1"/>
    <property type="molecule type" value="Genomic_DNA"/>
</dbReference>
<dbReference type="RefSeq" id="WP_065327551.1">
    <property type="nucleotide sequence ID" value="NZ_NFFZ01000004.1"/>
</dbReference>
<evidence type="ECO:0000313" key="2">
    <source>
        <dbReference type="Proteomes" id="UP000194857"/>
    </source>
</evidence>
<dbReference type="Proteomes" id="UP000194857">
    <property type="component" value="Unassembled WGS sequence"/>
</dbReference>
<proteinExistence type="predicted"/>
<accession>A0A241XRU7</accession>
<protein>
    <submittedName>
        <fullName evidence="1">Uncharacterized protein</fullName>
    </submittedName>
</protein>
<comment type="caution">
    <text evidence="1">The sequence shown here is derived from an EMBL/GenBank/DDBJ whole genome shotgun (WGS) entry which is preliminary data.</text>
</comment>
<sequence length="140" mass="15699">MATHEHWTRHLPAGDQRTVELSKAIEGDNEHLSNLLDRVDTVLEQRLQRIREAGVNESSGYSIDQIERAKALVGRELVQGTLRAANILHQEARFMLTSTSEVTERLVDAIAEKTLELIKLLKQLESTCASLQLVANTTRS</sequence>